<dbReference type="InterPro" id="IPR025949">
    <property type="entry name" value="PapC-like_C"/>
</dbReference>
<keyword evidence="6" id="KW-0732">Signal</keyword>
<dbReference type="EMBL" id="AP014862">
    <property type="protein sequence ID" value="BAU72074.1"/>
    <property type="molecule type" value="Genomic_DNA"/>
</dbReference>
<dbReference type="GO" id="GO:0009279">
    <property type="term" value="C:cell outer membrane"/>
    <property type="evidence" value="ECO:0007669"/>
    <property type="project" value="UniProtKB-SubCell"/>
</dbReference>
<dbReference type="GO" id="GO:0015473">
    <property type="term" value="F:fimbrial usher porin activity"/>
    <property type="evidence" value="ECO:0007669"/>
    <property type="project" value="InterPro"/>
</dbReference>
<feature type="domain" description="PapC-like C-terminal" evidence="11">
    <location>
        <begin position="773"/>
        <end position="838"/>
    </location>
</feature>
<dbReference type="GO" id="GO:0009297">
    <property type="term" value="P:pilus assembly"/>
    <property type="evidence" value="ECO:0007669"/>
    <property type="project" value="InterPro"/>
</dbReference>
<reference evidence="14" key="1">
    <citation type="submission" date="2015-05" db="EMBL/GenBank/DDBJ databases">
        <title>Draft genome sequencing of a biphenyl-degrading bacterium, Pseudomonas balearica KF707 (=NBRC110670).</title>
        <authorList>
            <person name="Kimura N."/>
            <person name="Hirose J."/>
            <person name="Watanabe T."/>
            <person name="Suenaga H."/>
            <person name="Fujihara H."/>
            <person name="Noguchi M."/>
            <person name="Hashimoto M."/>
            <person name="Shimodaira J."/>
            <person name="Tsuchikane K."/>
            <person name="Hosoyama A."/>
            <person name="Yamazoe A."/>
            <person name="Fujita N."/>
            <person name="Furukawa K."/>
        </authorList>
    </citation>
    <scope>NUCLEOTIDE SEQUENCE [LARGE SCALE GENOMIC DNA]</scope>
    <source>
        <strain evidence="14">DSM 10086 / NBRC 110670 / KF707</strain>
    </source>
</reference>
<feature type="domain" description="PapC N-terminal" evidence="12">
    <location>
        <begin position="45"/>
        <end position="194"/>
    </location>
</feature>
<feature type="region of interest" description="Disordered" evidence="10">
    <location>
        <begin position="597"/>
        <end position="616"/>
    </location>
</feature>
<evidence type="ECO:0000256" key="9">
    <source>
        <dbReference type="RuleBase" id="RU003884"/>
    </source>
</evidence>
<comment type="similarity">
    <text evidence="2 9">Belongs to the fimbrial export usher family.</text>
</comment>
<evidence type="ECO:0000256" key="1">
    <source>
        <dbReference type="ARBA" id="ARBA00004571"/>
    </source>
</evidence>
<dbReference type="Pfam" id="PF00577">
    <property type="entry name" value="Usher"/>
    <property type="match status" value="1"/>
</dbReference>
<dbReference type="Proteomes" id="UP000218554">
    <property type="component" value="Chromosome"/>
</dbReference>
<sequence>MCVSDPPHGRRFKLLASAIAAVVAAGDWRVVDADEAINPARYAVFNPGFFGGSDDESVDLSRFSRPDALPPGTYRLDLYVNERWMGRHELRVEEDGEGEAAAQRYCFRPEQVGALGIELSQLPDPQGARRMIAEQACIELDRLVPEAQVAIDLSELSARLSIPQAYLRRQARGQVDPRDWDAGVTAAFIGYNASGYRNENSGVDSTQLNLGLNNGINLGNWRLRSNGNYNRSSQDGGPTRSHYSNASTYAQRDLTALRSQLTLGDYYTPGDLFDSVPFRGVQVGSDDRMLPDSQRGFAPVIRGVAETNARVTVRQGQSVLYETSVAPGPFLIDDLYDSGYSGDLEVTVSEADGRQRSFIVPYASVAHLLRPGNSRFNLTAGEYRARGLASAPRFAMGTYQRGISNQVSGYLGSIIAEKYIAAQVGVALSTDLGALAFDATQSRVSELPESQGARVPKRGQSYRVTYSKLVDATRTSLSVAAYRYSSEGYLEFGDYAQFIGDPGSTLYRQRSRLQANLSQPLGERYGNLYLSGSAQNYWNTGQSSDLTYQAGYSNGFNWGSIGVSAARTRMGAGYENQYLLSFSVPLGRGVRAPYLSTSVNHSSGRSNGQASLSGSLGERAQASYSLYGSVNRDRGERSSSGGASAHYRAAAAELSAGYSQGTGYRQQNLGISGSLVAHPGGINLSQSQGDTLAIVEAKGAEGAYVSSDTGARVGPNGYAVVGNLTPYRRNHVVLDPVGTLRNVELQITEQSVAPRHGAVVMLSYPTIVGAPVLLHILREDGQNPPLGSEVLDGEGRSLALVGQAGRAFLRGIEPKGVLRVRWGEGADKTCRLEYQLPEVDPSDSGIQQVEVRCVSLNGRSEIALVE</sequence>
<keyword evidence="8 9" id="KW-0998">Cell outer membrane</keyword>
<evidence type="ECO:0000256" key="7">
    <source>
        <dbReference type="ARBA" id="ARBA00023136"/>
    </source>
</evidence>
<dbReference type="InterPro" id="IPR025885">
    <property type="entry name" value="PapC_N"/>
</dbReference>
<evidence type="ECO:0000256" key="3">
    <source>
        <dbReference type="ARBA" id="ARBA00022448"/>
    </source>
</evidence>
<dbReference type="PANTHER" id="PTHR30451:SF20">
    <property type="entry name" value="FIMBRIAE USHER"/>
    <property type="match status" value="1"/>
</dbReference>
<dbReference type="PROSITE" id="PS01151">
    <property type="entry name" value="FIMBRIAL_USHER"/>
    <property type="match status" value="1"/>
</dbReference>
<keyword evidence="5 9" id="KW-0812">Transmembrane</keyword>
<evidence type="ECO:0000313" key="13">
    <source>
        <dbReference type="EMBL" id="BAU72074.1"/>
    </source>
</evidence>
<accession>A0AAD1FDL6</accession>
<dbReference type="Pfam" id="PF13954">
    <property type="entry name" value="PapC_N"/>
    <property type="match status" value="1"/>
</dbReference>
<dbReference type="FunFam" id="2.60.40.3110:FF:000001">
    <property type="entry name" value="Putative fimbrial outer membrane usher"/>
    <property type="match status" value="1"/>
</dbReference>
<evidence type="ECO:0000256" key="10">
    <source>
        <dbReference type="SAM" id="MobiDB-lite"/>
    </source>
</evidence>
<dbReference type="Gene3D" id="3.10.20.410">
    <property type="match status" value="1"/>
</dbReference>
<evidence type="ECO:0000259" key="12">
    <source>
        <dbReference type="Pfam" id="PF13954"/>
    </source>
</evidence>
<dbReference type="InterPro" id="IPR043142">
    <property type="entry name" value="PapC-like_C_sf"/>
</dbReference>
<evidence type="ECO:0000259" key="11">
    <source>
        <dbReference type="Pfam" id="PF13953"/>
    </source>
</evidence>
<keyword evidence="9" id="KW-1029">Fimbrium biogenesis</keyword>
<keyword evidence="4" id="KW-1134">Transmembrane beta strand</keyword>
<keyword evidence="3 9" id="KW-0813">Transport</keyword>
<organism evidence="13 14">
    <name type="scientific">Metapseudomonas furukawaii</name>
    <name type="common">Pseudomonas furukawaii</name>
    <dbReference type="NCBI Taxonomy" id="1149133"/>
    <lineage>
        <taxon>Bacteria</taxon>
        <taxon>Pseudomonadati</taxon>
        <taxon>Pseudomonadota</taxon>
        <taxon>Gammaproteobacteria</taxon>
        <taxon>Pseudomonadales</taxon>
        <taxon>Pseudomonadaceae</taxon>
        <taxon>Metapseudomonas</taxon>
    </lineage>
</organism>
<evidence type="ECO:0000256" key="5">
    <source>
        <dbReference type="ARBA" id="ARBA00022692"/>
    </source>
</evidence>
<reference evidence="13 14" key="2">
    <citation type="journal article" date="2017" name="Int. J. Syst. Evol. Microbiol.">
        <title>Pseudomonas furukawaii sp. nov., a polychlorinated biphenyl-degrading bacterium isolated from biphenyl-contaminated soil in Japan.</title>
        <authorList>
            <person name="Kimura N."/>
            <person name="Watanabe T."/>
            <person name="Suenaga H."/>
            <person name="Fujihara H."/>
            <person name="Futagami T."/>
            <person name="Goto M."/>
            <person name="Hanada S."/>
            <person name="Hirose J."/>
        </authorList>
    </citation>
    <scope>NUCLEOTIDE SEQUENCE [LARGE SCALE GENOMIC DNA]</scope>
    <source>
        <strain evidence="14">DSM 10086 / NBRC 110670 / KF707</strain>
    </source>
</reference>
<evidence type="ECO:0000256" key="8">
    <source>
        <dbReference type="ARBA" id="ARBA00023237"/>
    </source>
</evidence>
<dbReference type="InterPro" id="IPR042186">
    <property type="entry name" value="FimD_plug_dom"/>
</dbReference>
<evidence type="ECO:0000256" key="4">
    <source>
        <dbReference type="ARBA" id="ARBA00022452"/>
    </source>
</evidence>
<dbReference type="Gene3D" id="2.60.40.3110">
    <property type="match status" value="1"/>
</dbReference>
<dbReference type="Gene3D" id="2.60.40.2610">
    <property type="entry name" value="Outer membrane usher protein FimD, plug domain"/>
    <property type="match status" value="1"/>
</dbReference>
<dbReference type="AlphaFoldDB" id="A0AAD1FDL6"/>
<evidence type="ECO:0000256" key="6">
    <source>
        <dbReference type="ARBA" id="ARBA00022729"/>
    </source>
</evidence>
<dbReference type="KEGG" id="pfuw:KF707C_3860"/>
<feature type="compositionally biased region" description="Polar residues" evidence="10">
    <location>
        <begin position="597"/>
        <end position="614"/>
    </location>
</feature>
<dbReference type="Pfam" id="PF13953">
    <property type="entry name" value="PapC_C"/>
    <property type="match status" value="1"/>
</dbReference>
<keyword evidence="7 9" id="KW-0472">Membrane</keyword>
<dbReference type="InterPro" id="IPR037224">
    <property type="entry name" value="PapC_N_sf"/>
</dbReference>
<comment type="subcellular location">
    <subcellularLocation>
        <location evidence="1 9">Cell outer membrane</location>
        <topology evidence="1 9">Multi-pass membrane protein</topology>
    </subcellularLocation>
</comment>
<evidence type="ECO:0000313" key="14">
    <source>
        <dbReference type="Proteomes" id="UP000218554"/>
    </source>
</evidence>
<name>A0AAD1FDL6_METFU</name>
<dbReference type="PANTHER" id="PTHR30451">
    <property type="entry name" value="OUTER MEMBRANE USHER PROTEIN"/>
    <property type="match status" value="1"/>
</dbReference>
<protein>
    <submittedName>
        <fullName evidence="13">Outer membrane usher protein</fullName>
    </submittedName>
</protein>
<dbReference type="SUPFAM" id="SSF141729">
    <property type="entry name" value="FimD N-terminal domain-like"/>
    <property type="match status" value="1"/>
</dbReference>
<keyword evidence="14" id="KW-1185">Reference proteome</keyword>
<dbReference type="InterPro" id="IPR018030">
    <property type="entry name" value="Fimbrial_membr_usher_CS"/>
</dbReference>
<gene>
    <name evidence="13" type="ORF">KF707C_3860</name>
</gene>
<dbReference type="Gene3D" id="2.60.40.2070">
    <property type="match status" value="1"/>
</dbReference>
<dbReference type="InterPro" id="IPR000015">
    <property type="entry name" value="Fimb_usher"/>
</dbReference>
<proteinExistence type="inferred from homology"/>
<evidence type="ECO:0000256" key="2">
    <source>
        <dbReference type="ARBA" id="ARBA00008064"/>
    </source>
</evidence>